<keyword evidence="1" id="KW-0472">Membrane</keyword>
<dbReference type="Pfam" id="PF02915">
    <property type="entry name" value="Rubrerythrin"/>
    <property type="match status" value="1"/>
</dbReference>
<gene>
    <name evidence="3" type="ORF">MPPM_1542</name>
</gene>
<dbReference type="GO" id="GO:0016491">
    <property type="term" value="F:oxidoreductase activity"/>
    <property type="evidence" value="ECO:0007669"/>
    <property type="project" value="InterPro"/>
</dbReference>
<reference evidence="3 4" key="1">
    <citation type="journal article" date="2016" name="Genome Announc.">
        <title>Complete Genome Sequence of Methylobacterium populi P-1M, Isolated from Pink-Pigmented Household Biofilm.</title>
        <authorList>
            <person name="Morohoshi T."/>
            <person name="Ikeda T."/>
        </authorList>
    </citation>
    <scope>NUCLEOTIDE SEQUENCE [LARGE SCALE GENOMIC DNA]</scope>
    <source>
        <strain evidence="3 4">P-1M</strain>
    </source>
</reference>
<sequence>MMSRLLTLALGGRKRFDDLSEQEILALAIGSEEEDGQIYRAYAGRLRADSPHSAALFDAMAEAEDEHRRRLIACYKRRFGDFIIPIRREHIAGYYSRKPVWLMRHLGLERVREEAAAMERQARDFYLAAARRSTDADTRALLGDLAAAESAHERTAEALTEAHLGGPVRDEEDAVAHRQFVLTWVQPGLAGLMDGSVSTLAPIFATAFATQNPWTTFLVGLSASLGAGISMGFTEAAHDDGKISGRGSPLKRGLASGVMTALGGLGHALPYLIPNFWLATSIAFAVVFVELWAIVWIQNRYMETPFLRAAFQIVLGGSLVLATGILIGGA</sequence>
<dbReference type="NCBIfam" id="NF045676">
    <property type="entry name" value="FeExpMbfA"/>
    <property type="match status" value="1"/>
</dbReference>
<evidence type="ECO:0000256" key="1">
    <source>
        <dbReference type="SAM" id="Phobius"/>
    </source>
</evidence>
<dbReference type="EMBL" id="AP014809">
    <property type="protein sequence ID" value="BAU90147.1"/>
    <property type="molecule type" value="Genomic_DNA"/>
</dbReference>
<dbReference type="InterPro" id="IPR009078">
    <property type="entry name" value="Ferritin-like_SF"/>
</dbReference>
<accession>A0A160PBE5</accession>
<dbReference type="GO" id="GO:0046872">
    <property type="term" value="F:metal ion binding"/>
    <property type="evidence" value="ECO:0007669"/>
    <property type="project" value="InterPro"/>
</dbReference>
<dbReference type="InterPro" id="IPR003251">
    <property type="entry name" value="Rr_diiron-bd_dom"/>
</dbReference>
<evidence type="ECO:0000313" key="3">
    <source>
        <dbReference type="EMBL" id="BAU90147.1"/>
    </source>
</evidence>
<feature type="transmembrane region" description="Helical" evidence="1">
    <location>
        <begin position="276"/>
        <end position="297"/>
    </location>
</feature>
<keyword evidence="1" id="KW-1133">Transmembrane helix</keyword>
<dbReference type="OrthoDB" id="32301at2"/>
<dbReference type="InterPro" id="IPR017040">
    <property type="entry name" value="UCP035918_rubreryth/DUF125"/>
</dbReference>
<dbReference type="RefSeq" id="WP_096484536.1">
    <property type="nucleotide sequence ID" value="NZ_AP014809.1"/>
</dbReference>
<dbReference type="Proteomes" id="UP000218288">
    <property type="component" value="Chromosome"/>
</dbReference>
<organism evidence="3 4">
    <name type="scientific">Methylorubrum populi</name>
    <dbReference type="NCBI Taxonomy" id="223967"/>
    <lineage>
        <taxon>Bacteria</taxon>
        <taxon>Pseudomonadati</taxon>
        <taxon>Pseudomonadota</taxon>
        <taxon>Alphaproteobacteria</taxon>
        <taxon>Hyphomicrobiales</taxon>
        <taxon>Methylobacteriaceae</taxon>
        <taxon>Methylorubrum</taxon>
    </lineage>
</organism>
<dbReference type="CDD" id="cd02437">
    <property type="entry name" value="CCC1_like_1"/>
    <property type="match status" value="1"/>
</dbReference>
<dbReference type="PANTHER" id="PTHR33531">
    <property type="entry name" value="RUBRERYTHRIN SUBFAMILY"/>
    <property type="match status" value="1"/>
</dbReference>
<feature type="transmembrane region" description="Helical" evidence="1">
    <location>
        <begin position="309"/>
        <end position="329"/>
    </location>
</feature>
<dbReference type="SUPFAM" id="SSF47240">
    <property type="entry name" value="Ferritin-like"/>
    <property type="match status" value="1"/>
</dbReference>
<keyword evidence="1" id="KW-0812">Transmembrane</keyword>
<dbReference type="PIRSF" id="PIRSF035918">
    <property type="entry name" value="UCP035918_rubreryth_DUF125"/>
    <property type="match status" value="1"/>
</dbReference>
<protein>
    <submittedName>
        <fullName evidence="3">Rubrerythrin</fullName>
    </submittedName>
</protein>
<dbReference type="CDD" id="cd01045">
    <property type="entry name" value="Ferritin_like_AB"/>
    <property type="match status" value="1"/>
</dbReference>
<name>A0A160PBE5_9HYPH</name>
<dbReference type="Gene3D" id="1.20.1260.10">
    <property type="match status" value="1"/>
</dbReference>
<feature type="domain" description="Rubrerythrin diiron-binding" evidence="2">
    <location>
        <begin position="23"/>
        <end position="159"/>
    </location>
</feature>
<evidence type="ECO:0000259" key="2">
    <source>
        <dbReference type="Pfam" id="PF02915"/>
    </source>
</evidence>
<dbReference type="PANTHER" id="PTHR33531:SF10">
    <property type="entry name" value="BLR7895 PROTEIN"/>
    <property type="match status" value="1"/>
</dbReference>
<dbReference type="InterPro" id="IPR012347">
    <property type="entry name" value="Ferritin-like"/>
</dbReference>
<proteinExistence type="predicted"/>
<dbReference type="AlphaFoldDB" id="A0A160PBE5"/>
<evidence type="ECO:0000313" key="4">
    <source>
        <dbReference type="Proteomes" id="UP000218288"/>
    </source>
</evidence>